<accession>A0ABZ0PFT9</accession>
<dbReference type="SUPFAM" id="SSF48452">
    <property type="entry name" value="TPR-like"/>
    <property type="match status" value="1"/>
</dbReference>
<sequence>MRASLPPYLRALEVEPRLGNAAAQAAFTHLNLRINGFSQDPEPDLREGARLAALAMELAPEASTSLSAQATVLRHQDRFAEALPLHERAAADPARVNDQANAGLMHLLLGDPEAAQPPLRAALERAPWHTFSPNWRGHLALLLAGEADQAAEAFLTADRLHYLPAERPFLRLAALLGARRSAGAEALNAKLRQQFPARTEPRRAALASNEPRYRALFETAVLTPLRQMGWFQAAQ</sequence>
<dbReference type="InterPro" id="IPR011990">
    <property type="entry name" value="TPR-like_helical_dom_sf"/>
</dbReference>
<protein>
    <recommendedName>
        <fullName evidence="3">Tetratricopeptide repeat-containing protein</fullName>
    </recommendedName>
</protein>
<dbReference type="Proteomes" id="UP001305521">
    <property type="component" value="Chromosome"/>
</dbReference>
<evidence type="ECO:0000313" key="1">
    <source>
        <dbReference type="EMBL" id="WPB84233.1"/>
    </source>
</evidence>
<name>A0ABZ0PFT9_9PROT</name>
<dbReference type="EMBL" id="CP137852">
    <property type="protein sequence ID" value="WPB84233.1"/>
    <property type="molecule type" value="Genomic_DNA"/>
</dbReference>
<dbReference type="RefSeq" id="WP_318648189.1">
    <property type="nucleotide sequence ID" value="NZ_CP137852.1"/>
</dbReference>
<evidence type="ECO:0008006" key="3">
    <source>
        <dbReference type="Google" id="ProtNLM"/>
    </source>
</evidence>
<dbReference type="Gene3D" id="1.25.40.10">
    <property type="entry name" value="Tetratricopeptide repeat domain"/>
    <property type="match status" value="1"/>
</dbReference>
<keyword evidence="2" id="KW-1185">Reference proteome</keyword>
<organism evidence="1 2">
    <name type="scientific">Sediminicoccus rosea</name>
    <dbReference type="NCBI Taxonomy" id="1225128"/>
    <lineage>
        <taxon>Bacteria</taxon>
        <taxon>Pseudomonadati</taxon>
        <taxon>Pseudomonadota</taxon>
        <taxon>Alphaproteobacteria</taxon>
        <taxon>Acetobacterales</taxon>
        <taxon>Roseomonadaceae</taxon>
        <taxon>Sediminicoccus</taxon>
    </lineage>
</organism>
<proteinExistence type="predicted"/>
<evidence type="ECO:0000313" key="2">
    <source>
        <dbReference type="Proteomes" id="UP001305521"/>
    </source>
</evidence>
<reference evidence="1 2" key="1">
    <citation type="submission" date="2023-11" db="EMBL/GenBank/DDBJ databases">
        <title>Arctic aerobic anoxygenic photoheterotroph Sediminicoccus rosea KRV36 adapts its photosynthesis to long days of polar summer.</title>
        <authorList>
            <person name="Tomasch J."/>
            <person name="Kopejtka K."/>
            <person name="Bily T."/>
            <person name="Gardiner A.T."/>
            <person name="Gardian Z."/>
            <person name="Shivaramu S."/>
            <person name="Koblizek M."/>
            <person name="Engelhardt F."/>
            <person name="Kaftan D."/>
        </authorList>
    </citation>
    <scope>NUCLEOTIDE SEQUENCE [LARGE SCALE GENOMIC DNA]</scope>
    <source>
        <strain evidence="1 2">R-30</strain>
    </source>
</reference>
<gene>
    <name evidence="1" type="ORF">R9Z33_19310</name>
</gene>